<comment type="caution">
    <text evidence="10">The sequence shown here is derived from an EMBL/GenBank/DDBJ whole genome shotgun (WGS) entry which is preliminary data.</text>
</comment>
<feature type="short sequence motif" description="GXSXG" evidence="6">
    <location>
        <begin position="59"/>
        <end position="63"/>
    </location>
</feature>
<dbReference type="GO" id="GO:0016042">
    <property type="term" value="P:lipid catabolic process"/>
    <property type="evidence" value="ECO:0007669"/>
    <property type="project" value="UniProtKB-UniRule"/>
</dbReference>
<feature type="domain" description="POTRA" evidence="9">
    <location>
        <begin position="333"/>
        <end position="403"/>
    </location>
</feature>
<name>A0A4Z1BG25_9GAMM</name>
<feature type="signal peptide" evidence="7">
    <location>
        <begin position="1"/>
        <end position="20"/>
    </location>
</feature>
<evidence type="ECO:0000256" key="6">
    <source>
        <dbReference type="PROSITE-ProRule" id="PRU01161"/>
    </source>
</evidence>
<dbReference type="Pfam" id="PF07244">
    <property type="entry name" value="POTRA"/>
    <property type="match status" value="1"/>
</dbReference>
<dbReference type="Gene3D" id="3.10.20.310">
    <property type="entry name" value="membrane protein fhac"/>
    <property type="match status" value="1"/>
</dbReference>
<dbReference type="PANTHER" id="PTHR14226:SF29">
    <property type="entry name" value="NEUROPATHY TARGET ESTERASE SWS"/>
    <property type="match status" value="1"/>
</dbReference>
<dbReference type="InterPro" id="IPR016035">
    <property type="entry name" value="Acyl_Trfase/lysoPLipase"/>
</dbReference>
<protein>
    <submittedName>
        <fullName evidence="10">Patatin</fullName>
    </submittedName>
</protein>
<dbReference type="Gene3D" id="2.40.160.50">
    <property type="entry name" value="membrane protein fhac: a member of the omp85/tpsb transporter family"/>
    <property type="match status" value="1"/>
</dbReference>
<dbReference type="GO" id="GO:0019867">
    <property type="term" value="C:outer membrane"/>
    <property type="evidence" value="ECO:0007669"/>
    <property type="project" value="InterPro"/>
</dbReference>
<evidence type="ECO:0000259" key="8">
    <source>
        <dbReference type="PROSITE" id="PS51635"/>
    </source>
</evidence>
<evidence type="ECO:0000256" key="4">
    <source>
        <dbReference type="ARBA" id="ARBA00023098"/>
    </source>
</evidence>
<gene>
    <name evidence="10" type="ORF">E5Q11_15705</name>
</gene>
<evidence type="ECO:0000256" key="7">
    <source>
        <dbReference type="SAM" id="SignalP"/>
    </source>
</evidence>
<keyword evidence="5" id="KW-0472">Membrane</keyword>
<evidence type="ECO:0000313" key="10">
    <source>
        <dbReference type="EMBL" id="TGN38275.1"/>
    </source>
</evidence>
<dbReference type="InterPro" id="IPR050301">
    <property type="entry name" value="NTE"/>
</dbReference>
<evidence type="ECO:0000256" key="1">
    <source>
        <dbReference type="ARBA" id="ARBA00004370"/>
    </source>
</evidence>
<dbReference type="InterPro" id="IPR010827">
    <property type="entry name" value="BamA/TamA_POTRA"/>
</dbReference>
<feature type="active site" description="Proton acceptor" evidence="6">
    <location>
        <position position="207"/>
    </location>
</feature>
<dbReference type="OrthoDB" id="5290098at2"/>
<dbReference type="Proteomes" id="UP000298325">
    <property type="component" value="Unassembled WGS sequence"/>
</dbReference>
<sequence length="731" mass="79566">MSFQRILVLLITLTAATVAASERPKVALVFSGGGAKGMAHVGVLRVLEEIRVPVDMVVGTSAGSAVGALYASGMPVRDIEARFINLDWLSSFRDDPGRVFKPVRRKRQDWRFPITPGIGVSAEGLELGGGIIAGQNLGFILNELTRDAALIEDFDQLPIPFRAVATDLETGEAVVIGSGNLSEAIRASMSVPGVYAPVTRNGKLLVDGGVANNLPVSVARDMGADIVIAVDITDPLMDKGQLRDAFTVVGQLTTLLTRRNTEYQLDLLDDDDLLIRPDLGELSSADFYQAAPFFEIGATEARKHSVALNRLSVSKDEWAAYRRQLGTESLSPSVINRIKVAGGDRLASDFIASRIRQSEGDPLDTDQLELDLKRIYGLGYYETLSYSLEPGDGDGAVLLIQARRKSWGPNYLSFGLNYEDNFENKTDFNLAASLRMTELNALGAEWSTGLQLGTEPWVRTEWFQPLDYGYERFLTLGGEFRRETFSAFDGQGERITEIDLSTSEVDLSLGMEMGVNNQVRLTVRRGYATVDEQVGDRIVPYKYIQKGNVNLAFEHDSLDDAFLPESGAFAGLRGRLERPGLGSDREFDSIRAMALGARTWDKTTVTGLVFANAVTGGVAGIENSVILGGFQRLSAFSQGEVAGEDAALASVFARRSFGGPFLPWFAGAGAEAGNAWSSLGDARWENLLYSWSLFAGIETVIGPVQFSTAYNNEDDWSAYLNVGFSFTQLFD</sequence>
<dbReference type="RefSeq" id="WP_135804403.1">
    <property type="nucleotide sequence ID" value="NZ_SRPF01000006.1"/>
</dbReference>
<reference evidence="10 11" key="1">
    <citation type="submission" date="2019-04" db="EMBL/GenBank/DDBJ databases">
        <authorList>
            <person name="Park S."/>
            <person name="Yoon J.-H."/>
        </authorList>
    </citation>
    <scope>NUCLEOTIDE SEQUENCE [LARGE SCALE GENOMIC DNA]</scope>
    <source>
        <strain evidence="10 11">HJM-18</strain>
    </source>
</reference>
<evidence type="ECO:0000256" key="2">
    <source>
        <dbReference type="ARBA" id="ARBA00022801"/>
    </source>
</evidence>
<feature type="short sequence motif" description="GXGXXG" evidence="6">
    <location>
        <begin position="32"/>
        <end position="37"/>
    </location>
</feature>
<keyword evidence="7" id="KW-0732">Signal</keyword>
<dbReference type="CDD" id="cd07205">
    <property type="entry name" value="Pat_PNPLA6_PNPLA7_NTE1_like"/>
    <property type="match status" value="1"/>
</dbReference>
<dbReference type="SUPFAM" id="SSF52151">
    <property type="entry name" value="FabD/lysophospholipase-like"/>
    <property type="match status" value="1"/>
</dbReference>
<dbReference type="PROSITE" id="PS51635">
    <property type="entry name" value="PNPLA"/>
    <property type="match status" value="1"/>
</dbReference>
<proteinExistence type="predicted"/>
<keyword evidence="4 6" id="KW-0443">Lipid metabolism</keyword>
<dbReference type="PROSITE" id="PS51779">
    <property type="entry name" value="POTRA"/>
    <property type="match status" value="1"/>
</dbReference>
<keyword evidence="2 6" id="KW-0378">Hydrolase</keyword>
<dbReference type="InterPro" id="IPR002641">
    <property type="entry name" value="PNPLA_dom"/>
</dbReference>
<dbReference type="AlphaFoldDB" id="A0A4Z1BG25"/>
<keyword evidence="3 6" id="KW-0442">Lipid degradation</keyword>
<dbReference type="Pfam" id="PF01734">
    <property type="entry name" value="Patatin"/>
    <property type="match status" value="1"/>
</dbReference>
<dbReference type="PANTHER" id="PTHR14226">
    <property type="entry name" value="NEUROPATHY TARGET ESTERASE/SWISS CHEESE D.MELANOGASTER"/>
    <property type="match status" value="1"/>
</dbReference>
<feature type="short sequence motif" description="DGA/G" evidence="6">
    <location>
        <begin position="207"/>
        <end position="209"/>
    </location>
</feature>
<evidence type="ECO:0000256" key="5">
    <source>
        <dbReference type="ARBA" id="ARBA00023136"/>
    </source>
</evidence>
<feature type="active site" description="Nucleophile" evidence="6">
    <location>
        <position position="61"/>
    </location>
</feature>
<keyword evidence="11" id="KW-1185">Reference proteome</keyword>
<evidence type="ECO:0000313" key="11">
    <source>
        <dbReference type="Proteomes" id="UP000298325"/>
    </source>
</evidence>
<feature type="domain" description="PNPLA" evidence="8">
    <location>
        <begin position="28"/>
        <end position="220"/>
    </location>
</feature>
<accession>A0A4Z1BG25</accession>
<dbReference type="InterPro" id="IPR034746">
    <property type="entry name" value="POTRA"/>
</dbReference>
<organism evidence="10 11">
    <name type="scientific">Marinobacter confluentis</name>
    <dbReference type="NCBI Taxonomy" id="1697557"/>
    <lineage>
        <taxon>Bacteria</taxon>
        <taxon>Pseudomonadati</taxon>
        <taxon>Pseudomonadota</taxon>
        <taxon>Gammaproteobacteria</taxon>
        <taxon>Pseudomonadales</taxon>
        <taxon>Marinobacteraceae</taxon>
        <taxon>Marinobacter</taxon>
    </lineage>
</organism>
<dbReference type="Gene3D" id="3.40.1090.10">
    <property type="entry name" value="Cytosolic phospholipase A2 catalytic domain"/>
    <property type="match status" value="2"/>
</dbReference>
<comment type="subcellular location">
    <subcellularLocation>
        <location evidence="1">Membrane</location>
    </subcellularLocation>
</comment>
<dbReference type="GO" id="GO:0016787">
    <property type="term" value="F:hydrolase activity"/>
    <property type="evidence" value="ECO:0007669"/>
    <property type="project" value="UniProtKB-UniRule"/>
</dbReference>
<feature type="chain" id="PRO_5021349090" evidence="7">
    <location>
        <begin position="21"/>
        <end position="731"/>
    </location>
</feature>
<evidence type="ECO:0000256" key="3">
    <source>
        <dbReference type="ARBA" id="ARBA00022963"/>
    </source>
</evidence>
<dbReference type="EMBL" id="SRPF01000006">
    <property type="protein sequence ID" value="TGN38275.1"/>
    <property type="molecule type" value="Genomic_DNA"/>
</dbReference>
<evidence type="ECO:0000259" key="9">
    <source>
        <dbReference type="PROSITE" id="PS51779"/>
    </source>
</evidence>